<protein>
    <submittedName>
        <fullName evidence="3">Uncharacterized protein</fullName>
    </submittedName>
</protein>
<feature type="region of interest" description="Disordered" evidence="1">
    <location>
        <begin position="269"/>
        <end position="298"/>
    </location>
</feature>
<comment type="caution">
    <text evidence="3">The sequence shown here is derived from an EMBL/GenBank/DDBJ whole genome shotgun (WGS) entry which is preliminary data.</text>
</comment>
<evidence type="ECO:0000256" key="2">
    <source>
        <dbReference type="SAM" id="Phobius"/>
    </source>
</evidence>
<feature type="compositionally biased region" description="Gly residues" evidence="1">
    <location>
        <begin position="276"/>
        <end position="298"/>
    </location>
</feature>
<reference evidence="3" key="1">
    <citation type="journal article" date="2021" name="PeerJ">
        <title>Extensive microbial diversity within the chicken gut microbiome revealed by metagenomics and culture.</title>
        <authorList>
            <person name="Gilroy R."/>
            <person name="Ravi A."/>
            <person name="Getino M."/>
            <person name="Pursley I."/>
            <person name="Horton D.L."/>
            <person name="Alikhan N.F."/>
            <person name="Baker D."/>
            <person name="Gharbi K."/>
            <person name="Hall N."/>
            <person name="Watson M."/>
            <person name="Adriaenssens E.M."/>
            <person name="Foster-Nyarko E."/>
            <person name="Jarju S."/>
            <person name="Secka A."/>
            <person name="Antonio M."/>
            <person name="Oren A."/>
            <person name="Chaudhuri R.R."/>
            <person name="La Ragione R."/>
            <person name="Hildebrand F."/>
            <person name="Pallen M.J."/>
        </authorList>
    </citation>
    <scope>NUCLEOTIDE SEQUENCE</scope>
    <source>
        <strain evidence="3">ChiGjej1B1-98</strain>
    </source>
</reference>
<sequence length="298" mass="32109">MRIATWVYAAGLSLSGAVNALMGMNGFRRDALRGVPDAQPLWLEWLMLGLGLGVLLLAVLGTYALYASSRPWQRRRKGSLVPIGFGWAVAGFVSAPVVLLGIFGVEIGRYSQLDVEGDRTWGTGTWLIFWLPFAACAALFVVGIIVFFLGLRQYRADSGPVRGFGASLMGLPRLKGRIIALEPSGNEDGLDRIVVETANRDGLLHIVCVTDNAGRNGWMVDPRKKAKVRLVNNSRRPGDPAAWLVWVSTWRRLTGVLLQSRQVLLVGQPAPQNGPGYPGSGHPGPGYVTGPGNGDVIV</sequence>
<proteinExistence type="predicted"/>
<keyword evidence="2" id="KW-1133">Transmembrane helix</keyword>
<accession>A0A9D1YVD3</accession>
<dbReference type="AlphaFoldDB" id="A0A9D1YVD3"/>
<gene>
    <name evidence="3" type="ORF">H9830_06090</name>
</gene>
<evidence type="ECO:0000313" key="3">
    <source>
        <dbReference type="EMBL" id="HIY65832.1"/>
    </source>
</evidence>
<dbReference type="EMBL" id="DXDC01000175">
    <property type="protein sequence ID" value="HIY65832.1"/>
    <property type="molecule type" value="Genomic_DNA"/>
</dbReference>
<evidence type="ECO:0000313" key="4">
    <source>
        <dbReference type="Proteomes" id="UP000824005"/>
    </source>
</evidence>
<feature type="transmembrane region" description="Helical" evidence="2">
    <location>
        <begin position="125"/>
        <end position="149"/>
    </location>
</feature>
<name>A0A9D1YVD3_9MICO</name>
<evidence type="ECO:0000256" key="1">
    <source>
        <dbReference type="SAM" id="MobiDB-lite"/>
    </source>
</evidence>
<organism evidence="3 4">
    <name type="scientific">Candidatus Agrococcus pullicola</name>
    <dbReference type="NCBI Taxonomy" id="2838429"/>
    <lineage>
        <taxon>Bacteria</taxon>
        <taxon>Bacillati</taxon>
        <taxon>Actinomycetota</taxon>
        <taxon>Actinomycetes</taxon>
        <taxon>Micrococcales</taxon>
        <taxon>Microbacteriaceae</taxon>
        <taxon>Agrococcus</taxon>
    </lineage>
</organism>
<feature type="transmembrane region" description="Helical" evidence="2">
    <location>
        <begin position="44"/>
        <end position="68"/>
    </location>
</feature>
<feature type="transmembrane region" description="Helical" evidence="2">
    <location>
        <begin position="80"/>
        <end position="105"/>
    </location>
</feature>
<dbReference type="Proteomes" id="UP000824005">
    <property type="component" value="Unassembled WGS sequence"/>
</dbReference>
<keyword evidence="2" id="KW-0472">Membrane</keyword>
<reference evidence="3" key="2">
    <citation type="submission" date="2021-04" db="EMBL/GenBank/DDBJ databases">
        <authorList>
            <person name="Gilroy R."/>
        </authorList>
    </citation>
    <scope>NUCLEOTIDE SEQUENCE</scope>
    <source>
        <strain evidence="3">ChiGjej1B1-98</strain>
    </source>
</reference>
<keyword evidence="2" id="KW-0812">Transmembrane</keyword>